<gene>
    <name evidence="2" type="ORF">B0H67DRAFT_10019</name>
</gene>
<accession>A0AA40B8Z4</accession>
<name>A0AA40B8Z4_9PEZI</name>
<keyword evidence="3" id="KW-1185">Reference proteome</keyword>
<dbReference type="EMBL" id="JAUKUA010000001">
    <property type="protein sequence ID" value="KAK0729794.1"/>
    <property type="molecule type" value="Genomic_DNA"/>
</dbReference>
<dbReference type="AlphaFoldDB" id="A0AA40B8Z4"/>
<comment type="caution">
    <text evidence="2">The sequence shown here is derived from an EMBL/GenBank/DDBJ whole genome shotgun (WGS) entry which is preliminary data.</text>
</comment>
<sequence>MDRMGSDRPSTVRMACEMGLPAKRSQHSQSRAPSIEHRSSMEQRHGSIHLPPLHPSEDAPPRAATALSLKPHCRPPDIPQPLAKYREISPPFISASLSKIERPHRLLDRLELAHVTNSAPAEAATSLRATI</sequence>
<dbReference type="Proteomes" id="UP001172102">
    <property type="component" value="Unassembled WGS sequence"/>
</dbReference>
<evidence type="ECO:0000256" key="1">
    <source>
        <dbReference type="SAM" id="MobiDB-lite"/>
    </source>
</evidence>
<evidence type="ECO:0000313" key="2">
    <source>
        <dbReference type="EMBL" id="KAK0729794.1"/>
    </source>
</evidence>
<reference evidence="2" key="1">
    <citation type="submission" date="2023-06" db="EMBL/GenBank/DDBJ databases">
        <title>Genome-scale phylogeny and comparative genomics of the fungal order Sordariales.</title>
        <authorList>
            <consortium name="Lawrence Berkeley National Laboratory"/>
            <person name="Hensen N."/>
            <person name="Bonometti L."/>
            <person name="Westerberg I."/>
            <person name="Brannstrom I.O."/>
            <person name="Guillou S."/>
            <person name="Cros-Aarteil S."/>
            <person name="Calhoun S."/>
            <person name="Haridas S."/>
            <person name="Kuo A."/>
            <person name="Mondo S."/>
            <person name="Pangilinan J."/>
            <person name="Riley R."/>
            <person name="Labutti K."/>
            <person name="Andreopoulos B."/>
            <person name="Lipzen A."/>
            <person name="Chen C."/>
            <person name="Yanf M."/>
            <person name="Daum C."/>
            <person name="Ng V."/>
            <person name="Clum A."/>
            <person name="Steindorff A."/>
            <person name="Ohm R."/>
            <person name="Martin F."/>
            <person name="Silar P."/>
            <person name="Natvig D."/>
            <person name="Lalanne C."/>
            <person name="Gautier V."/>
            <person name="Ament-Velasquez S.L."/>
            <person name="Kruys A."/>
            <person name="Hutchinson M.I."/>
            <person name="Powell A.J."/>
            <person name="Barry K."/>
            <person name="Miller A.N."/>
            <person name="Grigoriev I.V."/>
            <person name="Debuchy R."/>
            <person name="Gladieux P."/>
            <person name="Thoren M.H."/>
            <person name="Johannesson H."/>
        </authorList>
    </citation>
    <scope>NUCLEOTIDE SEQUENCE</scope>
    <source>
        <strain evidence="2">SMH4607-1</strain>
    </source>
</reference>
<evidence type="ECO:0000313" key="3">
    <source>
        <dbReference type="Proteomes" id="UP001172102"/>
    </source>
</evidence>
<feature type="region of interest" description="Disordered" evidence="1">
    <location>
        <begin position="20"/>
        <end position="83"/>
    </location>
</feature>
<feature type="compositionally biased region" description="Basic and acidic residues" evidence="1">
    <location>
        <begin position="34"/>
        <end position="45"/>
    </location>
</feature>
<organism evidence="2 3">
    <name type="scientific">Lasiosphaeris hirsuta</name>
    <dbReference type="NCBI Taxonomy" id="260670"/>
    <lineage>
        <taxon>Eukaryota</taxon>
        <taxon>Fungi</taxon>
        <taxon>Dikarya</taxon>
        <taxon>Ascomycota</taxon>
        <taxon>Pezizomycotina</taxon>
        <taxon>Sordariomycetes</taxon>
        <taxon>Sordariomycetidae</taxon>
        <taxon>Sordariales</taxon>
        <taxon>Lasiosphaeriaceae</taxon>
        <taxon>Lasiosphaeris</taxon>
    </lineage>
</organism>
<protein>
    <submittedName>
        <fullName evidence="2">Uncharacterized protein</fullName>
    </submittedName>
</protein>
<proteinExistence type="predicted"/>